<dbReference type="Gene3D" id="3.30.70.270">
    <property type="match status" value="1"/>
</dbReference>
<dbReference type="SMART" id="SM00448">
    <property type="entry name" value="REC"/>
    <property type="match status" value="1"/>
</dbReference>
<dbReference type="PANTHER" id="PTHR33121:SF23">
    <property type="entry name" value="CYCLIC DI-GMP PHOSPHODIESTERASE PDEB"/>
    <property type="match status" value="1"/>
</dbReference>
<feature type="domain" description="EAL" evidence="4">
    <location>
        <begin position="312"/>
        <end position="556"/>
    </location>
</feature>
<evidence type="ECO:0000256" key="1">
    <source>
        <dbReference type="ARBA" id="ARBA00001946"/>
    </source>
</evidence>
<dbReference type="InterPro" id="IPR001633">
    <property type="entry name" value="EAL_dom"/>
</dbReference>
<dbReference type="SUPFAM" id="SSF52172">
    <property type="entry name" value="CheY-like"/>
    <property type="match status" value="1"/>
</dbReference>
<dbReference type="InterPro" id="IPR029787">
    <property type="entry name" value="Nucleotide_cyclase"/>
</dbReference>
<dbReference type="PROSITE" id="PS50110">
    <property type="entry name" value="RESPONSE_REGULATORY"/>
    <property type="match status" value="1"/>
</dbReference>
<sequence length="556" mass="62052">MLNVLIADDSEDDALLLIRELRKGGLRCEFDRVESAEGLKAALNRQTWDLVVTDHNMPSFSSSDALRIVKAMQPEAPVIVVSGAISDDVAVNSMKSGAQDYIMKENLARLVPVVERELREAAQRSAHKAAEMKVAYLANHDTLTDLINRDQFKVHLEQALQSALREDAQHALVYVDLDQFKIINDTCGHLAGDELLKQIGCVIKAVLGDSDYISRMGGDEFGVLLPDCSLKEASAMAGKIHEAIKQHRFLWNEQPFTVSSCIGVVQIHGSSTTVEELLASADMACYAAKDKGRSYIQVYDLNDEDLTHRRDQMHWASRIRRALDRDDFVLFRQAIVGLVEDVTHYEFLVRMKDGDNIVPPGLFIPAAERFNLMTLIDRWVINHAFSYVRDRLNQVGDQKGLFFINLSGSSLNDEMFFDYVKQCKAQYDIPANSICFEITETTAISNIESASVFIAEIRDLGFLFALDDFGVGMSSFAYLKAIPVDVLKIDGGFVRNMLNDPMDLAIVNACNTIAHSAGLKTVAEFVENKAIEDRLRELGVDFAQGYGIEKPKPLEE</sequence>
<evidence type="ECO:0000259" key="5">
    <source>
        <dbReference type="PROSITE" id="PS50887"/>
    </source>
</evidence>
<keyword evidence="7" id="KW-1185">Reference proteome</keyword>
<dbReference type="EMBL" id="CP022684">
    <property type="protein sequence ID" value="AUM13562.1"/>
    <property type="molecule type" value="Genomic_DNA"/>
</dbReference>
<dbReference type="AlphaFoldDB" id="A0A2K9LMP3"/>
<evidence type="ECO:0000259" key="4">
    <source>
        <dbReference type="PROSITE" id="PS50883"/>
    </source>
</evidence>
<dbReference type="CDD" id="cd01948">
    <property type="entry name" value="EAL"/>
    <property type="match status" value="1"/>
</dbReference>
<dbReference type="FunFam" id="3.30.70.270:FF:000001">
    <property type="entry name" value="Diguanylate cyclase domain protein"/>
    <property type="match status" value="1"/>
</dbReference>
<dbReference type="PROSITE" id="PS50887">
    <property type="entry name" value="GGDEF"/>
    <property type="match status" value="1"/>
</dbReference>
<feature type="domain" description="GGDEF" evidence="5">
    <location>
        <begin position="168"/>
        <end position="301"/>
    </location>
</feature>
<dbReference type="InterPro" id="IPR050706">
    <property type="entry name" value="Cyclic-di-GMP_PDE-like"/>
</dbReference>
<gene>
    <name evidence="6" type="ORF">Kalk_14525</name>
</gene>
<keyword evidence="6" id="KW-0418">Kinase</keyword>
<dbReference type="CDD" id="cd00156">
    <property type="entry name" value="REC"/>
    <property type="match status" value="1"/>
</dbReference>
<dbReference type="InterPro" id="IPR043128">
    <property type="entry name" value="Rev_trsase/Diguanyl_cyclase"/>
</dbReference>
<dbReference type="SMART" id="SM00267">
    <property type="entry name" value="GGDEF"/>
    <property type="match status" value="1"/>
</dbReference>
<dbReference type="Gene3D" id="3.20.20.450">
    <property type="entry name" value="EAL domain"/>
    <property type="match status" value="1"/>
</dbReference>
<comment type="cofactor">
    <cofactor evidence="1">
        <name>Mg(2+)</name>
        <dbReference type="ChEBI" id="CHEBI:18420"/>
    </cofactor>
</comment>
<accession>A0A2K9LMP3</accession>
<reference evidence="7" key="1">
    <citation type="submission" date="2017-08" db="EMBL/GenBank/DDBJ databases">
        <title>Direct submision.</title>
        <authorList>
            <person name="Kim S.-J."/>
            <person name="Rhee S.-K."/>
        </authorList>
    </citation>
    <scope>NUCLEOTIDE SEQUENCE [LARGE SCALE GENOMIC DNA]</scope>
    <source>
        <strain evidence="7">GI5</strain>
    </source>
</reference>
<dbReference type="InterPro" id="IPR001789">
    <property type="entry name" value="Sig_transdc_resp-reg_receiver"/>
</dbReference>
<dbReference type="PROSITE" id="PS50883">
    <property type="entry name" value="EAL"/>
    <property type="match status" value="1"/>
</dbReference>
<feature type="modified residue" description="4-aspartylphosphate" evidence="2">
    <location>
        <position position="54"/>
    </location>
</feature>
<dbReference type="PANTHER" id="PTHR33121">
    <property type="entry name" value="CYCLIC DI-GMP PHOSPHODIESTERASE PDEF"/>
    <property type="match status" value="1"/>
</dbReference>
<dbReference type="SMART" id="SM00052">
    <property type="entry name" value="EAL"/>
    <property type="match status" value="1"/>
</dbReference>
<protein>
    <submittedName>
        <fullName evidence="6">Histidine kinase</fullName>
    </submittedName>
</protein>
<dbReference type="NCBIfam" id="TIGR00254">
    <property type="entry name" value="GGDEF"/>
    <property type="match status" value="1"/>
</dbReference>
<dbReference type="SUPFAM" id="SSF55073">
    <property type="entry name" value="Nucleotide cyclase"/>
    <property type="match status" value="1"/>
</dbReference>
<dbReference type="Proteomes" id="UP000235116">
    <property type="component" value="Chromosome"/>
</dbReference>
<dbReference type="Pfam" id="PF00990">
    <property type="entry name" value="GGDEF"/>
    <property type="match status" value="1"/>
</dbReference>
<dbReference type="Gene3D" id="3.40.50.2300">
    <property type="match status" value="1"/>
</dbReference>
<name>A0A2K9LMP3_9GAMM</name>
<dbReference type="InterPro" id="IPR011006">
    <property type="entry name" value="CheY-like_superfamily"/>
</dbReference>
<dbReference type="GO" id="GO:0071111">
    <property type="term" value="F:cyclic-guanylate-specific phosphodiesterase activity"/>
    <property type="evidence" value="ECO:0007669"/>
    <property type="project" value="InterPro"/>
</dbReference>
<evidence type="ECO:0000313" key="6">
    <source>
        <dbReference type="EMBL" id="AUM13562.1"/>
    </source>
</evidence>
<dbReference type="GO" id="GO:0016301">
    <property type="term" value="F:kinase activity"/>
    <property type="evidence" value="ECO:0007669"/>
    <property type="project" value="UniProtKB-KW"/>
</dbReference>
<evidence type="ECO:0000256" key="2">
    <source>
        <dbReference type="PROSITE-ProRule" id="PRU00169"/>
    </source>
</evidence>
<evidence type="ECO:0000313" key="7">
    <source>
        <dbReference type="Proteomes" id="UP000235116"/>
    </source>
</evidence>
<organism evidence="6 7">
    <name type="scientific">Ketobacter alkanivorans</name>
    <dbReference type="NCBI Taxonomy" id="1917421"/>
    <lineage>
        <taxon>Bacteria</taxon>
        <taxon>Pseudomonadati</taxon>
        <taxon>Pseudomonadota</taxon>
        <taxon>Gammaproteobacteria</taxon>
        <taxon>Pseudomonadales</taxon>
        <taxon>Ketobacteraceae</taxon>
        <taxon>Ketobacter</taxon>
    </lineage>
</organism>
<keyword evidence="6" id="KW-0808">Transferase</keyword>
<dbReference type="Pfam" id="PF00563">
    <property type="entry name" value="EAL"/>
    <property type="match status" value="1"/>
</dbReference>
<dbReference type="RefSeq" id="WP_101894937.1">
    <property type="nucleotide sequence ID" value="NZ_CP022684.1"/>
</dbReference>
<keyword evidence="2" id="KW-0597">Phosphoprotein</keyword>
<dbReference type="KEGG" id="kak:Kalk_14525"/>
<dbReference type="OrthoDB" id="9787514at2"/>
<dbReference type="Pfam" id="PF00072">
    <property type="entry name" value="Response_reg"/>
    <property type="match status" value="1"/>
</dbReference>
<dbReference type="GO" id="GO:0000160">
    <property type="term" value="P:phosphorelay signal transduction system"/>
    <property type="evidence" value="ECO:0007669"/>
    <property type="project" value="InterPro"/>
</dbReference>
<proteinExistence type="predicted"/>
<dbReference type="CDD" id="cd01949">
    <property type="entry name" value="GGDEF"/>
    <property type="match status" value="1"/>
</dbReference>
<evidence type="ECO:0000259" key="3">
    <source>
        <dbReference type="PROSITE" id="PS50110"/>
    </source>
</evidence>
<feature type="domain" description="Response regulatory" evidence="3">
    <location>
        <begin position="3"/>
        <end position="119"/>
    </location>
</feature>
<dbReference type="InterPro" id="IPR035919">
    <property type="entry name" value="EAL_sf"/>
</dbReference>
<dbReference type="SUPFAM" id="SSF141868">
    <property type="entry name" value="EAL domain-like"/>
    <property type="match status" value="1"/>
</dbReference>
<dbReference type="InterPro" id="IPR000160">
    <property type="entry name" value="GGDEF_dom"/>
</dbReference>